<evidence type="ECO:0000256" key="2">
    <source>
        <dbReference type="SAM" id="Phobius"/>
    </source>
</evidence>
<evidence type="ECO:0000256" key="1">
    <source>
        <dbReference type="SAM" id="MobiDB-lite"/>
    </source>
</evidence>
<comment type="caution">
    <text evidence="3">The sequence shown here is derived from an EMBL/GenBank/DDBJ whole genome shotgun (WGS) entry which is preliminary data.</text>
</comment>
<feature type="compositionally biased region" description="Pro residues" evidence="1">
    <location>
        <begin position="536"/>
        <end position="549"/>
    </location>
</feature>
<feature type="compositionally biased region" description="Low complexity" evidence="1">
    <location>
        <begin position="76"/>
        <end position="91"/>
    </location>
</feature>
<keyword evidence="2" id="KW-0812">Transmembrane</keyword>
<feature type="compositionally biased region" description="Basic and acidic residues" evidence="1">
    <location>
        <begin position="365"/>
        <end position="378"/>
    </location>
</feature>
<gene>
    <name evidence="3" type="ORF">EMPS_09281</name>
</gene>
<dbReference type="AlphaFoldDB" id="A0A9P3HIH6"/>
<feature type="transmembrane region" description="Helical" evidence="2">
    <location>
        <begin position="272"/>
        <end position="295"/>
    </location>
</feature>
<proteinExistence type="predicted"/>
<dbReference type="EMBL" id="BQFW01000013">
    <property type="protein sequence ID" value="GJJ76922.1"/>
    <property type="molecule type" value="Genomic_DNA"/>
</dbReference>
<sequence>MRPTRSASRGKSIPRLDLPPPSSSSSSSPFSFFFLLTILFILSLSLSVSTVSAAVADPALPNPALPAIIEEKAKATKTTRSPTRTTAGTPSPTIPPQCAGCWGVNNTSGMTCYHNTQCIPTSMLCSDTDPCTDVDGDQDPSDPILCEDQLCVGVYFLPVPSPGSGKLNRSNSDCWPGNYYSLFGDTPKYTQSCVQDYVSVPTTCNSWEYLAQSSCFLSTCKDDSYCETPFLCVKRNAGDQYGICSSNGTLPGTNDAPSGVGGSAAQYSSKEYLIQGLLIGTCCLALGVGLGVGFWHYRNKRRRLRHWTDTTDDGNGSTRGRASSFSSAAIGKEGGSFLRRLFFCRGSKNPRPATGPTVDELAVSSEHRGSVAETESREGSIIIVQRPSLLPAGGRWRWNTPGGNGPRSAAMDPEFEPPPMYHNGPRLPTYGDSTEDIALTDIPSLPSGHVEDNHALEHTTLDHESRTSESAAAVDHPRNNSSDSRGQDPASTTDLPHDGGFTLGDAYETTVRNGPPPLMAVEGCRHAAPTPSSPSSTPPSPSPRSPPSPKDASSNQRHSISKDGPE</sequence>
<dbReference type="Proteomes" id="UP000827284">
    <property type="component" value="Unassembled WGS sequence"/>
</dbReference>
<protein>
    <submittedName>
        <fullName evidence="3">Uncharacterized protein</fullName>
    </submittedName>
</protein>
<name>A0A9P3HIH6_9FUNG</name>
<feature type="compositionally biased region" description="Polar residues" evidence="1">
    <location>
        <begin position="479"/>
        <end position="494"/>
    </location>
</feature>
<feature type="region of interest" description="Disordered" evidence="1">
    <location>
        <begin position="352"/>
        <end position="379"/>
    </location>
</feature>
<keyword evidence="4" id="KW-1185">Reference proteome</keyword>
<feature type="region of interest" description="Disordered" evidence="1">
    <location>
        <begin position="394"/>
        <end position="566"/>
    </location>
</feature>
<accession>A0A9P3HIH6</accession>
<feature type="compositionally biased region" description="Basic and acidic residues" evidence="1">
    <location>
        <begin position="449"/>
        <end position="467"/>
    </location>
</feature>
<reference evidence="3" key="2">
    <citation type="journal article" date="2022" name="Microbiol. Resour. Announc.">
        <title>Whole-Genome Sequence of Entomortierella parvispora E1425, a Mucoromycotan Fungus Associated with Burkholderiaceae-Related Endosymbiotic Bacteria.</title>
        <authorList>
            <person name="Herlambang A."/>
            <person name="Guo Y."/>
            <person name="Takashima Y."/>
            <person name="Narisawa K."/>
            <person name="Ohta H."/>
            <person name="Nishizawa T."/>
        </authorList>
    </citation>
    <scope>NUCLEOTIDE SEQUENCE</scope>
    <source>
        <strain evidence="3">E1425</strain>
    </source>
</reference>
<evidence type="ECO:0000313" key="4">
    <source>
        <dbReference type="Proteomes" id="UP000827284"/>
    </source>
</evidence>
<organism evidence="3 4">
    <name type="scientific">Entomortierella parvispora</name>
    <dbReference type="NCBI Taxonomy" id="205924"/>
    <lineage>
        <taxon>Eukaryota</taxon>
        <taxon>Fungi</taxon>
        <taxon>Fungi incertae sedis</taxon>
        <taxon>Mucoromycota</taxon>
        <taxon>Mortierellomycotina</taxon>
        <taxon>Mortierellomycetes</taxon>
        <taxon>Mortierellales</taxon>
        <taxon>Mortierellaceae</taxon>
        <taxon>Entomortierella</taxon>
    </lineage>
</organism>
<keyword evidence="2" id="KW-0472">Membrane</keyword>
<feature type="region of interest" description="Disordered" evidence="1">
    <location>
        <begin position="72"/>
        <end position="91"/>
    </location>
</feature>
<evidence type="ECO:0000313" key="3">
    <source>
        <dbReference type="EMBL" id="GJJ76922.1"/>
    </source>
</evidence>
<dbReference type="OrthoDB" id="2445581at2759"/>
<reference evidence="3" key="1">
    <citation type="submission" date="2021-11" db="EMBL/GenBank/DDBJ databases">
        <authorList>
            <person name="Herlambang A."/>
            <person name="Guo Y."/>
            <person name="Takashima Y."/>
            <person name="Nishizawa T."/>
        </authorList>
    </citation>
    <scope>NUCLEOTIDE SEQUENCE</scope>
    <source>
        <strain evidence="3">E1425</strain>
    </source>
</reference>
<feature type="region of interest" description="Disordered" evidence="1">
    <location>
        <begin position="1"/>
        <end position="25"/>
    </location>
</feature>
<keyword evidence="2" id="KW-1133">Transmembrane helix</keyword>